<dbReference type="STRING" id="1300344.I598_3154"/>
<dbReference type="PATRIC" id="fig|1300344.3.peg.3175"/>
<dbReference type="PIRSF" id="PIRSF001227">
    <property type="entry name" value="Pen_acylase"/>
    <property type="match status" value="1"/>
</dbReference>
<accession>A0A161I9L0</accession>
<gene>
    <name evidence="8" type="primary">quiP</name>
    <name evidence="8" type="ORF">I598_3154</name>
</gene>
<evidence type="ECO:0000256" key="3">
    <source>
        <dbReference type="ARBA" id="ARBA00023145"/>
    </source>
</evidence>
<dbReference type="PANTHER" id="PTHR34218">
    <property type="entry name" value="PEPTIDASE S45 PENICILLIN AMIDASE"/>
    <property type="match status" value="1"/>
</dbReference>
<feature type="active site" description="Nucleophile" evidence="4">
    <location>
        <position position="316"/>
    </location>
</feature>
<proteinExistence type="inferred from homology"/>
<dbReference type="CDD" id="cd03747">
    <property type="entry name" value="Ntn_PGA_like"/>
    <property type="match status" value="1"/>
</dbReference>
<dbReference type="Proteomes" id="UP000076794">
    <property type="component" value="Chromosome"/>
</dbReference>
<feature type="transmembrane region" description="Helical" evidence="7">
    <location>
        <begin position="35"/>
        <end position="56"/>
    </location>
</feature>
<dbReference type="Gene3D" id="1.10.1400.10">
    <property type="match status" value="1"/>
</dbReference>
<keyword evidence="7" id="KW-1133">Transmembrane helix</keyword>
<feature type="binding site" evidence="5">
    <location>
        <position position="397"/>
    </location>
    <ligand>
        <name>Ca(2+)</name>
        <dbReference type="ChEBI" id="CHEBI:29108"/>
    </ligand>
</feature>
<evidence type="ECO:0000256" key="7">
    <source>
        <dbReference type="SAM" id="Phobius"/>
    </source>
</evidence>
<sequence length="887" mass="95456">MSATPAANEPDETPDVDDTVEDDGAPAPRSRLRRAVAGLAVLVALALVATVTFGVVTVRKPLPDHAETQQLAGLSAEVTVERDAQGVPQVYASTSEDLFAAQGYLHAQDRFFEMDYRRHVTAGRLAELVGDVPAAIEADQVVRTLGWRRVAEEEWNLVSPETRSYLQAYARGVNAYLADRAPDDLAVEYTVLGTRVDVADPAPWDPVDSLAWLKAMAWDMRGNYDDELGRALAYSTLEDVELVEELYPGFSDGGNTPILRKRDVNQTVRAAGSADTDATTTGTALGTASVDDAVQATADVLAAVPVLVGRGDGAGSNSWVVSGEHTESGSPILANDPHMALGAPGVWYQVGLHCEQVDDSCPFDVAGFSFSGFPGVVIGHNADLAWGLTNMGADVTDFFVERVRGDTWLRDAEAEEWADLELRTETIRVNGADPIELEVRSTDHGPVLSSVMDVGAVVDSPTEAGTDFGEYAVSLAWTALEPGRTADAVFAMATAADAQDIQAAAELFEVPAMNIVFATTDGHIGYQAPGKIPVRGVVSGPVASDGTWPRPGWDPRYDWQGYVDPEDMPRALDPEDGFVVAANQAVLPGGTGPYLTRDWDHGFRSERVRTLLTEQIAAGRPFTVEDMENFQSDDWSPFAAVLVPVLLDVEVEDAYDRAGQEILAGWDYRTETDSAAAAYFNAVWRNLLSTTFWDDLPEGAQPTGGSRWLVVISDMLERPEDPFWDDRSTLNVVETRDEVLTRALTSARRDLTVEMSKEPTDWNWGSLHQLALQHPVLGGDDVPALVRDYVNPDPVPMPGGTSVVNATGWDASSGSFAVTTGPAMRMVVDLGDLDASTWVTVTGTSGHPASSHYDDQLPVWAAGESFAWPFSREAVGAAAEDTTTLTP</sequence>
<dbReference type="PANTHER" id="PTHR34218:SF4">
    <property type="entry name" value="ACYL-HOMOSERINE LACTONE ACYLASE QUIP"/>
    <property type="match status" value="1"/>
</dbReference>
<dbReference type="GO" id="GO:0046872">
    <property type="term" value="F:metal ion binding"/>
    <property type="evidence" value="ECO:0007669"/>
    <property type="project" value="UniProtKB-KW"/>
</dbReference>
<dbReference type="Pfam" id="PF01804">
    <property type="entry name" value="Penicil_amidase"/>
    <property type="match status" value="1"/>
</dbReference>
<keyword evidence="7" id="KW-0472">Membrane</keyword>
<name>A0A161I9L0_9MICO</name>
<evidence type="ECO:0000256" key="1">
    <source>
        <dbReference type="ARBA" id="ARBA00006586"/>
    </source>
</evidence>
<dbReference type="Gene3D" id="2.30.120.10">
    <property type="match status" value="1"/>
</dbReference>
<evidence type="ECO:0000256" key="2">
    <source>
        <dbReference type="ARBA" id="ARBA00022801"/>
    </source>
</evidence>
<dbReference type="InterPro" id="IPR043147">
    <property type="entry name" value="Penicillin_amidase_A-knob"/>
</dbReference>
<protein>
    <submittedName>
        <fullName evidence="8">Acyl-homoserine lactone acylase QuiP</fullName>
        <ecNumber evidence="8">3.5.1.97</ecNumber>
    </submittedName>
</protein>
<comment type="similarity">
    <text evidence="1">Belongs to the peptidase S45 family.</text>
</comment>
<dbReference type="Gene3D" id="1.10.439.10">
    <property type="entry name" value="Penicillin Amidohydrolase, domain 1"/>
    <property type="match status" value="1"/>
</dbReference>
<dbReference type="GO" id="GO:0017000">
    <property type="term" value="P:antibiotic biosynthetic process"/>
    <property type="evidence" value="ECO:0007669"/>
    <property type="project" value="InterPro"/>
</dbReference>
<dbReference type="InterPro" id="IPR029055">
    <property type="entry name" value="Ntn_hydrolases_N"/>
</dbReference>
<feature type="binding site" evidence="5">
    <location>
        <position position="541"/>
    </location>
    <ligand>
        <name>Ca(2+)</name>
        <dbReference type="ChEBI" id="CHEBI:29108"/>
    </ligand>
</feature>
<evidence type="ECO:0000313" key="9">
    <source>
        <dbReference type="Proteomes" id="UP000076794"/>
    </source>
</evidence>
<dbReference type="Gene3D" id="3.60.20.10">
    <property type="entry name" value="Glutamine Phosphoribosylpyrophosphate, subunit 1, domain 1"/>
    <property type="match status" value="1"/>
</dbReference>
<dbReference type="EMBL" id="CP014209">
    <property type="protein sequence ID" value="ANC32668.1"/>
    <property type="molecule type" value="Genomic_DNA"/>
</dbReference>
<dbReference type="InterPro" id="IPR002692">
    <property type="entry name" value="S45"/>
</dbReference>
<dbReference type="InterPro" id="IPR014395">
    <property type="entry name" value="Pen/GL7ACA/AHL_acylase"/>
</dbReference>
<keyword evidence="3" id="KW-0865">Zymogen</keyword>
<dbReference type="KEGG" id="ido:I598_3154"/>
<keyword evidence="7" id="KW-0812">Transmembrane</keyword>
<dbReference type="SUPFAM" id="SSF56235">
    <property type="entry name" value="N-terminal nucleophile aminohydrolases (Ntn hydrolases)"/>
    <property type="match status" value="1"/>
</dbReference>
<feature type="binding site" evidence="5">
    <location>
        <position position="227"/>
    </location>
    <ligand>
        <name>Ca(2+)</name>
        <dbReference type="ChEBI" id="CHEBI:29108"/>
    </ligand>
</feature>
<dbReference type="RefSeq" id="WP_335583267.1">
    <property type="nucleotide sequence ID" value="NZ_CP014209.1"/>
</dbReference>
<feature type="region of interest" description="Disordered" evidence="6">
    <location>
        <begin position="1"/>
        <end position="27"/>
    </location>
</feature>
<evidence type="ECO:0000256" key="5">
    <source>
        <dbReference type="PIRSR" id="PIRSR001227-2"/>
    </source>
</evidence>
<evidence type="ECO:0000256" key="6">
    <source>
        <dbReference type="SAM" id="MobiDB-lite"/>
    </source>
</evidence>
<feature type="binding site" evidence="5">
    <location>
        <position position="394"/>
    </location>
    <ligand>
        <name>Ca(2+)</name>
        <dbReference type="ChEBI" id="CHEBI:29108"/>
    </ligand>
</feature>
<dbReference type="EC" id="3.5.1.97" evidence="8"/>
<keyword evidence="5" id="KW-0106">Calcium</keyword>
<dbReference type="InterPro" id="IPR023343">
    <property type="entry name" value="Penicillin_amidase_dom1"/>
</dbReference>
<comment type="cofactor">
    <cofactor evidence="5">
        <name>Ca(2+)</name>
        <dbReference type="ChEBI" id="CHEBI:29108"/>
    </cofactor>
    <text evidence="5">Binds 1 Ca(2+) ion per dimer.</text>
</comment>
<reference evidence="8 9" key="1">
    <citation type="submission" date="2016-01" db="EMBL/GenBank/DDBJ databases">
        <title>Complete genome sequence of a soil Actinobacterium, Isoptericola dokdonensis DS-3.</title>
        <authorList>
            <person name="Kwon S.-K."/>
            <person name="Kim J.F."/>
        </authorList>
    </citation>
    <scope>NUCLEOTIDE SEQUENCE [LARGE SCALE GENOMIC DNA]</scope>
    <source>
        <strain evidence="8 9">DS-3</strain>
    </source>
</reference>
<feature type="compositionally biased region" description="Acidic residues" evidence="6">
    <location>
        <begin position="9"/>
        <end position="24"/>
    </location>
</feature>
<keyword evidence="2 8" id="KW-0378">Hydrolase</keyword>
<evidence type="ECO:0000313" key="8">
    <source>
        <dbReference type="EMBL" id="ANC32668.1"/>
    </source>
</evidence>
<dbReference type="GO" id="GO:0016811">
    <property type="term" value="F:hydrolase activity, acting on carbon-nitrogen (but not peptide) bonds, in linear amides"/>
    <property type="evidence" value="ECO:0007669"/>
    <property type="project" value="InterPro"/>
</dbReference>
<keyword evidence="5" id="KW-0479">Metal-binding</keyword>
<dbReference type="InterPro" id="IPR043146">
    <property type="entry name" value="Penicillin_amidase_N_B-knob"/>
</dbReference>
<keyword evidence="9" id="KW-1185">Reference proteome</keyword>
<dbReference type="AlphaFoldDB" id="A0A161I9L0"/>
<organism evidence="8 9">
    <name type="scientific">Isoptericola dokdonensis DS-3</name>
    <dbReference type="NCBI Taxonomy" id="1300344"/>
    <lineage>
        <taxon>Bacteria</taxon>
        <taxon>Bacillati</taxon>
        <taxon>Actinomycetota</taxon>
        <taxon>Actinomycetes</taxon>
        <taxon>Micrococcales</taxon>
        <taxon>Promicromonosporaceae</taxon>
        <taxon>Isoptericola</taxon>
    </lineage>
</organism>
<evidence type="ECO:0000256" key="4">
    <source>
        <dbReference type="PIRSR" id="PIRSR001227-1"/>
    </source>
</evidence>